<evidence type="ECO:0000313" key="2">
    <source>
        <dbReference type="EMBL" id="MCC0176650.1"/>
    </source>
</evidence>
<dbReference type="InterPro" id="IPR039315">
    <property type="entry name" value="CheW"/>
</dbReference>
<comment type="caution">
    <text evidence="2">The sequence shown here is derived from an EMBL/GenBank/DDBJ whole genome shotgun (WGS) entry which is preliminary data.</text>
</comment>
<organism evidence="2 3">
    <name type="scientific">Waterburya agarophytonicola KI4</name>
    <dbReference type="NCBI Taxonomy" id="2874699"/>
    <lineage>
        <taxon>Bacteria</taxon>
        <taxon>Bacillati</taxon>
        <taxon>Cyanobacteriota</taxon>
        <taxon>Cyanophyceae</taxon>
        <taxon>Pleurocapsales</taxon>
        <taxon>Hyellaceae</taxon>
        <taxon>Waterburya</taxon>
        <taxon>Waterburya agarophytonicola</taxon>
    </lineage>
</organism>
<dbReference type="GO" id="GO:0005829">
    <property type="term" value="C:cytosol"/>
    <property type="evidence" value="ECO:0007669"/>
    <property type="project" value="TreeGrafter"/>
</dbReference>
<dbReference type="InterPro" id="IPR036061">
    <property type="entry name" value="CheW-like_dom_sf"/>
</dbReference>
<dbReference type="PANTHER" id="PTHR22617:SF23">
    <property type="entry name" value="CHEMOTAXIS PROTEIN CHEW"/>
    <property type="match status" value="1"/>
</dbReference>
<gene>
    <name evidence="2" type="ORF">I4641_06615</name>
</gene>
<dbReference type="GO" id="GO:0007165">
    <property type="term" value="P:signal transduction"/>
    <property type="evidence" value="ECO:0007669"/>
    <property type="project" value="InterPro"/>
</dbReference>
<dbReference type="Gene3D" id="2.40.50.180">
    <property type="entry name" value="CheA-289, Domain 4"/>
    <property type="match status" value="1"/>
</dbReference>
<reference evidence="2" key="1">
    <citation type="journal article" date="2021" name="Antonie Van Leeuwenhoek">
        <title>Draft genome and description of Waterburya agarophytonicola gen. nov. sp. nov. (Pleurocapsales, Cyanobacteria): a seaweed symbiont.</title>
        <authorList>
            <person name="Bonthond G."/>
            <person name="Shalygin S."/>
            <person name="Bayer T."/>
            <person name="Weinberger F."/>
        </authorList>
    </citation>
    <scope>NUCLEOTIDE SEQUENCE</scope>
    <source>
        <strain evidence="2">KI4</strain>
    </source>
</reference>
<evidence type="ECO:0000259" key="1">
    <source>
        <dbReference type="PROSITE" id="PS50851"/>
    </source>
</evidence>
<dbReference type="Pfam" id="PF01584">
    <property type="entry name" value="CheW"/>
    <property type="match status" value="1"/>
</dbReference>
<dbReference type="Proteomes" id="UP000729733">
    <property type="component" value="Unassembled WGS sequence"/>
</dbReference>
<dbReference type="SUPFAM" id="SSF50341">
    <property type="entry name" value="CheW-like"/>
    <property type="match status" value="1"/>
</dbReference>
<protein>
    <submittedName>
        <fullName evidence="2">Chemotaxis protein CheW</fullName>
    </submittedName>
</protein>
<proteinExistence type="predicted"/>
<sequence>MIVSDIFSQSHQSNSQTQLVNKTEQKQFLRFNLYDHTKLMLPIKQITEVLKIQFSQIVPIPQMPSWVMGVYNWRGDILWMVDLGHLIGLNPWYQQNTNRSNHTAIVLSPNKEKHNTNAEGNINLGLVISKVEDLEMCNVGEIQIPPRSTINSQLAPFLEGYWLQPQGDMIMVLNGQGIVAAMPNNFVN</sequence>
<evidence type="ECO:0000313" key="3">
    <source>
        <dbReference type="Proteomes" id="UP000729733"/>
    </source>
</evidence>
<keyword evidence="3" id="KW-1185">Reference proteome</keyword>
<dbReference type="EMBL" id="JADWDC010000011">
    <property type="protein sequence ID" value="MCC0176650.1"/>
    <property type="molecule type" value="Genomic_DNA"/>
</dbReference>
<dbReference type="PROSITE" id="PS50851">
    <property type="entry name" value="CHEW"/>
    <property type="match status" value="1"/>
</dbReference>
<dbReference type="AlphaFoldDB" id="A0A964FEH0"/>
<feature type="domain" description="CheW-like" evidence="1">
    <location>
        <begin position="25"/>
        <end position="184"/>
    </location>
</feature>
<dbReference type="PANTHER" id="PTHR22617">
    <property type="entry name" value="CHEMOTAXIS SENSOR HISTIDINE KINASE-RELATED"/>
    <property type="match status" value="1"/>
</dbReference>
<name>A0A964FEH0_9CYAN</name>
<dbReference type="InterPro" id="IPR002545">
    <property type="entry name" value="CheW-lke_dom"/>
</dbReference>
<dbReference type="GO" id="GO:0006935">
    <property type="term" value="P:chemotaxis"/>
    <property type="evidence" value="ECO:0007669"/>
    <property type="project" value="InterPro"/>
</dbReference>
<accession>A0A964FEH0</accession>
<dbReference type="SMART" id="SM00260">
    <property type="entry name" value="CheW"/>
    <property type="match status" value="1"/>
</dbReference>